<gene>
    <name evidence="1" type="ORF">ROA7450_01135</name>
</gene>
<dbReference type="Gene3D" id="3.40.720.10">
    <property type="entry name" value="Alkaline Phosphatase, subunit A"/>
    <property type="match status" value="1"/>
</dbReference>
<dbReference type="InterPro" id="IPR017850">
    <property type="entry name" value="Alkaline_phosphatase_core_sf"/>
</dbReference>
<reference evidence="1 2" key="1">
    <citation type="submission" date="2017-03" db="EMBL/GenBank/DDBJ databases">
        <authorList>
            <person name="Afonso C.L."/>
            <person name="Miller P.J."/>
            <person name="Scott M.A."/>
            <person name="Spackman E."/>
            <person name="Goraichik I."/>
            <person name="Dimitrov K.M."/>
            <person name="Suarez D.L."/>
            <person name="Swayne D.E."/>
        </authorList>
    </citation>
    <scope>NUCLEOTIDE SEQUENCE [LARGE SCALE GENOMIC DNA]</scope>
    <source>
        <strain evidence="1 2">CECT 7450</strain>
    </source>
</reference>
<evidence type="ECO:0000313" key="2">
    <source>
        <dbReference type="Proteomes" id="UP000193061"/>
    </source>
</evidence>
<dbReference type="PANTHER" id="PTHR10151:SF120">
    <property type="entry name" value="BIS(5'-ADENOSYL)-TRIPHOSPHATASE"/>
    <property type="match status" value="1"/>
</dbReference>
<dbReference type="RefSeq" id="WP_085804702.1">
    <property type="nucleotide sequence ID" value="NZ_FWFX01000003.1"/>
</dbReference>
<dbReference type="EMBL" id="FWFX01000003">
    <property type="protein sequence ID" value="SLN27806.1"/>
    <property type="molecule type" value="Genomic_DNA"/>
</dbReference>
<name>A0A1X6YS61_9RHOB</name>
<dbReference type="Pfam" id="PF01663">
    <property type="entry name" value="Phosphodiest"/>
    <property type="match status" value="1"/>
</dbReference>
<sequence>MTKTCLIIVDGLRYDTALSDCGYLQAAVEAGHARLWQMQSELPTISAPLYETIHTGLPPVEHGIIGNEMIRPSNKPNLFSILKQAGRVTGSVAHCYYHTLYGGSSFDPFEHGEINDPDAPIPHARYYSMEGYCPENSAMPAEVDLCAQVWGIARDHAPDYLLFHTSSCDTLGHWFGGESSEYRIQASKVDIALARLVPRLREAGYEVFVTADHGINSDHHHAGDQPELRQVPFYVFSDLVDAPAGEVLDQKSIAPTVLKLLGVDLPDTMRAPTLC</sequence>
<dbReference type="PANTHER" id="PTHR10151">
    <property type="entry name" value="ECTONUCLEOTIDE PYROPHOSPHATASE/PHOSPHODIESTERASE"/>
    <property type="match status" value="1"/>
</dbReference>
<dbReference type="InterPro" id="IPR002591">
    <property type="entry name" value="Phosphodiest/P_Trfase"/>
</dbReference>
<dbReference type="Proteomes" id="UP000193061">
    <property type="component" value="Unassembled WGS sequence"/>
</dbReference>
<dbReference type="AlphaFoldDB" id="A0A1X6YS61"/>
<accession>A0A1X6YS61</accession>
<dbReference type="SUPFAM" id="SSF53649">
    <property type="entry name" value="Alkaline phosphatase-like"/>
    <property type="match status" value="1"/>
</dbReference>
<keyword evidence="2" id="KW-1185">Reference proteome</keyword>
<dbReference type="GO" id="GO:0016787">
    <property type="term" value="F:hydrolase activity"/>
    <property type="evidence" value="ECO:0007669"/>
    <property type="project" value="UniProtKB-ARBA"/>
</dbReference>
<evidence type="ECO:0000313" key="1">
    <source>
        <dbReference type="EMBL" id="SLN27806.1"/>
    </source>
</evidence>
<proteinExistence type="predicted"/>
<organism evidence="1 2">
    <name type="scientific">Roseovarius albus</name>
    <dbReference type="NCBI Taxonomy" id="1247867"/>
    <lineage>
        <taxon>Bacteria</taxon>
        <taxon>Pseudomonadati</taxon>
        <taxon>Pseudomonadota</taxon>
        <taxon>Alphaproteobacteria</taxon>
        <taxon>Rhodobacterales</taxon>
        <taxon>Roseobacteraceae</taxon>
        <taxon>Roseovarius</taxon>
    </lineage>
</organism>
<dbReference type="OrthoDB" id="8580666at2"/>
<protein>
    <submittedName>
        <fullName evidence="1">Phosphoglyceromutase</fullName>
    </submittedName>
</protein>